<keyword evidence="4" id="KW-1185">Reference proteome</keyword>
<accession>A0A2T4U1L9</accession>
<protein>
    <submittedName>
        <fullName evidence="3">Carbon-nitrogen hydrolase</fullName>
    </submittedName>
</protein>
<dbReference type="Proteomes" id="UP000241436">
    <property type="component" value="Unassembled WGS sequence"/>
</dbReference>
<evidence type="ECO:0000256" key="1">
    <source>
        <dbReference type="ARBA" id="ARBA00022801"/>
    </source>
</evidence>
<dbReference type="InterPro" id="IPR050345">
    <property type="entry name" value="Aliph_Amidase/BUP"/>
</dbReference>
<dbReference type="InterPro" id="IPR036526">
    <property type="entry name" value="C-N_Hydrolase_sf"/>
</dbReference>
<dbReference type="OrthoDB" id="9760188at2"/>
<dbReference type="SUPFAM" id="SSF56317">
    <property type="entry name" value="Carbon-nitrogen hydrolase"/>
    <property type="match status" value="1"/>
</dbReference>
<dbReference type="PANTHER" id="PTHR43674">
    <property type="entry name" value="NITRILASE C965.09-RELATED"/>
    <property type="match status" value="1"/>
</dbReference>
<evidence type="ECO:0000313" key="3">
    <source>
        <dbReference type="EMBL" id="PTL37254.1"/>
    </source>
</evidence>
<dbReference type="PROSITE" id="PS50263">
    <property type="entry name" value="CN_HYDROLASE"/>
    <property type="match status" value="1"/>
</dbReference>
<dbReference type="CDD" id="cd07586">
    <property type="entry name" value="nitrilase_8"/>
    <property type="match status" value="1"/>
</dbReference>
<proteinExistence type="predicted"/>
<keyword evidence="1 3" id="KW-0378">Hydrolase</keyword>
<comment type="caution">
    <text evidence="3">The sequence shown here is derived from an EMBL/GenBank/DDBJ whole genome shotgun (WGS) entry which is preliminary data.</text>
</comment>
<feature type="domain" description="CN hydrolase" evidence="2">
    <location>
        <begin position="4"/>
        <end position="251"/>
    </location>
</feature>
<reference evidence="4" key="2">
    <citation type="journal article" date="2018" name="Environ. Microbiol.">
        <title>Bloom of a denitrifying methanotroph, 'Candidatus Methylomirabilis limnetica', in a deep stratified lake.</title>
        <authorList>
            <person name="Graf J.S."/>
            <person name="Mayr M.J."/>
            <person name="Marchant H.K."/>
            <person name="Tienken D."/>
            <person name="Hach P.F."/>
            <person name="Brand A."/>
            <person name="Schubert C.J."/>
            <person name="Kuypers M.M."/>
            <person name="Milucka J."/>
        </authorList>
    </citation>
    <scope>NUCLEOTIDE SEQUENCE [LARGE SCALE GENOMIC DNA]</scope>
    <source>
        <strain evidence="4">Zug</strain>
    </source>
</reference>
<gene>
    <name evidence="3" type="ORF">CLG94_00150</name>
</gene>
<dbReference type="GO" id="GO:0050126">
    <property type="term" value="F:N-carbamoylputrescine amidase activity"/>
    <property type="evidence" value="ECO:0007669"/>
    <property type="project" value="TreeGrafter"/>
</dbReference>
<dbReference type="EMBL" id="NVQC01000003">
    <property type="protein sequence ID" value="PTL37254.1"/>
    <property type="molecule type" value="Genomic_DNA"/>
</dbReference>
<dbReference type="RefSeq" id="WP_107560886.1">
    <property type="nucleotide sequence ID" value="NZ_NVQC01000003.1"/>
</dbReference>
<evidence type="ECO:0000313" key="4">
    <source>
        <dbReference type="Proteomes" id="UP000241436"/>
    </source>
</evidence>
<dbReference type="InterPro" id="IPR003010">
    <property type="entry name" value="C-N_Hydrolase"/>
</dbReference>
<name>A0A2T4U1L9_9BACT</name>
<sequence>MSRHTIALAQINPALGDLERNLALHEKTAEEAIRRGASLLVFPELSLTGYFLKDLVSSVALPMTSPILGRLRDLSQRIDLVVGLVEESSEHLFYNAAIYLSMGEIQHVHRKVYLPTYGIFDEQRYLAEGGQIRTFRARVGRSAILICEDMWHPSAAYVASIDGMEILISPSASPGRGGLEEGKSFANARAWETINRAYAQLFTCYVLFANRVGYEDGACFWGGSEVITPSGEPVAKAEYLSEEILVVEIDPAEVRRARTVNPLLRDERLDVTLRELERVRREGVR</sequence>
<dbReference type="Pfam" id="PF00795">
    <property type="entry name" value="CN_hydrolase"/>
    <property type="match status" value="1"/>
</dbReference>
<organism evidence="3 4">
    <name type="scientific">Candidatus Methylomirabilis limnetica</name>
    <dbReference type="NCBI Taxonomy" id="2033718"/>
    <lineage>
        <taxon>Bacteria</taxon>
        <taxon>Candidatus Methylomirabilota</taxon>
        <taxon>Candidatus Methylomirabilia</taxon>
        <taxon>Candidatus Methylomirabilales</taxon>
        <taxon>Candidatus Methylomirabilaceae</taxon>
        <taxon>Candidatus Methylomirabilis</taxon>
    </lineage>
</organism>
<dbReference type="Gene3D" id="3.60.110.10">
    <property type="entry name" value="Carbon-nitrogen hydrolase"/>
    <property type="match status" value="1"/>
</dbReference>
<reference evidence="3 4" key="1">
    <citation type="submission" date="2017-09" db="EMBL/GenBank/DDBJ databases">
        <title>Bloom of a denitrifying methanotroph, Candidatus Methylomirabilis limnetica, in a deep stratified lake.</title>
        <authorList>
            <person name="Graf J.S."/>
            <person name="Marchant H.K."/>
            <person name="Tienken D."/>
            <person name="Hach P.F."/>
            <person name="Brand A."/>
            <person name="Schubert C.J."/>
            <person name="Kuypers M.M."/>
            <person name="Milucka J."/>
        </authorList>
    </citation>
    <scope>NUCLEOTIDE SEQUENCE [LARGE SCALE GENOMIC DNA]</scope>
    <source>
        <strain evidence="3 4">Zug</strain>
    </source>
</reference>
<dbReference type="AlphaFoldDB" id="A0A2T4U1L9"/>
<dbReference type="PANTHER" id="PTHR43674:SF2">
    <property type="entry name" value="BETA-UREIDOPROPIONASE"/>
    <property type="match status" value="1"/>
</dbReference>
<dbReference type="GO" id="GO:0033388">
    <property type="term" value="P:putrescine biosynthetic process from arginine"/>
    <property type="evidence" value="ECO:0007669"/>
    <property type="project" value="TreeGrafter"/>
</dbReference>
<evidence type="ECO:0000259" key="2">
    <source>
        <dbReference type="PROSITE" id="PS50263"/>
    </source>
</evidence>